<evidence type="ECO:0000256" key="1">
    <source>
        <dbReference type="SAM" id="Phobius"/>
    </source>
</evidence>
<evidence type="ECO:0000313" key="3">
    <source>
        <dbReference type="EMBL" id="MBC3179767.1"/>
    </source>
</evidence>
<dbReference type="EMBL" id="CP061032">
    <property type="protein sequence ID" value="QNP90921.1"/>
    <property type="molecule type" value="Genomic_DNA"/>
</dbReference>
<keyword evidence="1" id="KW-0472">Membrane</keyword>
<keyword evidence="4" id="KW-0808">Transferase</keyword>
<dbReference type="GO" id="GO:0009103">
    <property type="term" value="P:lipopolysaccharide biosynthetic process"/>
    <property type="evidence" value="ECO:0007669"/>
    <property type="project" value="TreeGrafter"/>
</dbReference>
<feature type="transmembrane region" description="Helical" evidence="1">
    <location>
        <begin position="174"/>
        <end position="196"/>
    </location>
</feature>
<accession>A0A7H0K0V5</accession>
<feature type="transmembrane region" description="Helical" evidence="1">
    <location>
        <begin position="151"/>
        <end position="167"/>
    </location>
</feature>
<feature type="transmembrane region" description="Helical" evidence="1">
    <location>
        <begin position="37"/>
        <end position="60"/>
    </location>
</feature>
<evidence type="ECO:0000313" key="4">
    <source>
        <dbReference type="EMBL" id="QNP90921.1"/>
    </source>
</evidence>
<feature type="domain" description="Acyltransferase 3" evidence="2">
    <location>
        <begin position="13"/>
        <end position="254"/>
    </location>
</feature>
<feature type="transmembrane region" description="Helical" evidence="1">
    <location>
        <begin position="81"/>
        <end position="99"/>
    </location>
</feature>
<dbReference type="Proteomes" id="UP000516235">
    <property type="component" value="Chromosome"/>
</dbReference>
<dbReference type="EMBL" id="JACMYE010000010">
    <property type="protein sequence ID" value="MBC3179767.1"/>
    <property type="molecule type" value="Genomic_DNA"/>
</dbReference>
<feature type="transmembrane region" description="Helical" evidence="1">
    <location>
        <begin position="208"/>
        <end position="225"/>
    </location>
</feature>
<keyword evidence="1" id="KW-1133">Transmembrane helix</keyword>
<dbReference type="GO" id="GO:0016020">
    <property type="term" value="C:membrane"/>
    <property type="evidence" value="ECO:0007669"/>
    <property type="project" value="TreeGrafter"/>
</dbReference>
<keyword evidence="1" id="KW-0812">Transmembrane</keyword>
<dbReference type="InterPro" id="IPR002656">
    <property type="entry name" value="Acyl_transf_3_dom"/>
</dbReference>
<name>A0A7H0K0V5_9CORY</name>
<dbReference type="GO" id="GO:0016747">
    <property type="term" value="F:acyltransferase activity, transferring groups other than amino-acyl groups"/>
    <property type="evidence" value="ECO:0007669"/>
    <property type="project" value="InterPro"/>
</dbReference>
<evidence type="ECO:0000313" key="6">
    <source>
        <dbReference type="Proteomes" id="UP000642876"/>
    </source>
</evidence>
<dbReference type="PANTHER" id="PTHR23028:SF53">
    <property type="entry name" value="ACYL_TRANSF_3 DOMAIN-CONTAINING PROTEIN"/>
    <property type="match status" value="1"/>
</dbReference>
<dbReference type="InterPro" id="IPR050879">
    <property type="entry name" value="Acyltransferase_3"/>
</dbReference>
<sequence length="281" mass="30235">MPKPVHGSTRYVPALDGLRTIAVFLVIAYHLDVPVFQGGLLGVGVFFTLSGYLITLGLMGSKLRDDTMRLSSFWFRRFRRLAPAMLTTVAAVVVLSAALEPDALKTHGWEALSSVFFVNNWHNIATGASYFDRFQGPGPLDHMWSLSIEEQFYLVWPLLLWVLLKVLRKPRLVAAATALLATASYLLMAVLATPGVDPTRIYEGTDTRAGGLLLGAALAIVVATRSHEGKRVSFGPVASVLIGTVGIGGIVLLSVMIEQNDIVLYRGGMLGGSGTPQRGGV</sequence>
<feature type="transmembrane region" description="Helical" evidence="1">
    <location>
        <begin position="237"/>
        <end position="257"/>
    </location>
</feature>
<reference evidence="5 6" key="1">
    <citation type="submission" date="2020-08" db="EMBL/GenBank/DDBJ databases">
        <title>novel species in genus Corynebacterium.</title>
        <authorList>
            <person name="Zhang G."/>
        </authorList>
    </citation>
    <scope>NUCLEOTIDE SEQUENCE [LARGE SCALE GENOMIC DNA]</scope>
    <source>
        <strain evidence="4">Zg-917</strain>
        <strain evidence="5 6">zg-917</strain>
    </source>
</reference>
<dbReference type="RefSeq" id="WP_171193624.1">
    <property type="nucleotide sequence ID" value="NZ_CP061032.1"/>
</dbReference>
<proteinExistence type="predicted"/>
<dbReference type="Proteomes" id="UP000642876">
    <property type="component" value="Unassembled WGS sequence"/>
</dbReference>
<evidence type="ECO:0000313" key="5">
    <source>
        <dbReference type="Proteomes" id="UP000516235"/>
    </source>
</evidence>
<gene>
    <name evidence="3" type="ORF">H7348_10715</name>
    <name evidence="4" type="ORF">IAU68_03920</name>
</gene>
<keyword evidence="4" id="KW-0012">Acyltransferase</keyword>
<dbReference type="PANTHER" id="PTHR23028">
    <property type="entry name" value="ACETYLTRANSFERASE"/>
    <property type="match status" value="1"/>
</dbReference>
<protein>
    <submittedName>
        <fullName evidence="4">Acyltransferase</fullName>
    </submittedName>
</protein>
<dbReference type="KEGG" id="cluj:IAU68_03920"/>
<keyword evidence="6" id="KW-1185">Reference proteome</keyword>
<organism evidence="4 5">
    <name type="scientific">Corynebacterium lujinxingii</name>
    <dbReference type="NCBI Taxonomy" id="2763010"/>
    <lineage>
        <taxon>Bacteria</taxon>
        <taxon>Bacillati</taxon>
        <taxon>Actinomycetota</taxon>
        <taxon>Actinomycetes</taxon>
        <taxon>Mycobacteriales</taxon>
        <taxon>Corynebacteriaceae</taxon>
        <taxon>Corynebacterium</taxon>
    </lineage>
</organism>
<dbReference type="Pfam" id="PF01757">
    <property type="entry name" value="Acyl_transf_3"/>
    <property type="match status" value="1"/>
</dbReference>
<dbReference type="AlphaFoldDB" id="A0A7H0K0V5"/>
<evidence type="ECO:0000259" key="2">
    <source>
        <dbReference type="Pfam" id="PF01757"/>
    </source>
</evidence>